<accession>A0A1Q6R3X0</accession>
<dbReference type="RefSeq" id="WP_303680099.1">
    <property type="nucleotide sequence ID" value="NZ_MNTG01000034.1"/>
</dbReference>
<proteinExistence type="predicted"/>
<dbReference type="AlphaFoldDB" id="A0A1Q6R3X0"/>
<dbReference type="STRING" id="626940.BHW43_07695"/>
<reference evidence="2 3" key="1">
    <citation type="journal article" date="2016" name="Nat. Biotechnol.">
        <title>Measurement of bacterial replication rates in microbial communities.</title>
        <authorList>
            <person name="Brown C.T."/>
            <person name="Olm M.R."/>
            <person name="Thomas B.C."/>
            <person name="Banfield J.F."/>
        </authorList>
    </citation>
    <scope>NUCLEOTIDE SEQUENCE [LARGE SCALE GENOMIC DNA]</scope>
    <source>
        <strain evidence="2">46_33</strain>
    </source>
</reference>
<gene>
    <name evidence="2" type="ORF">BHW43_07695</name>
</gene>
<evidence type="ECO:0000313" key="2">
    <source>
        <dbReference type="EMBL" id="OLA37049.1"/>
    </source>
</evidence>
<organism evidence="2 3">
    <name type="scientific">Phascolarctobacterium succinatutens</name>
    <dbReference type="NCBI Taxonomy" id="626940"/>
    <lineage>
        <taxon>Bacteria</taxon>
        <taxon>Bacillati</taxon>
        <taxon>Bacillota</taxon>
        <taxon>Negativicutes</taxon>
        <taxon>Acidaminococcales</taxon>
        <taxon>Acidaminococcaceae</taxon>
        <taxon>Phascolarctobacterium</taxon>
    </lineage>
</organism>
<keyword evidence="1" id="KW-0175">Coiled coil</keyword>
<feature type="coiled-coil region" evidence="1">
    <location>
        <begin position="58"/>
        <end position="155"/>
    </location>
</feature>
<evidence type="ECO:0000256" key="1">
    <source>
        <dbReference type="SAM" id="Coils"/>
    </source>
</evidence>
<sequence length="294" mass="34121">MFEGDKEKYKKFLKNLENALAEADIQKRIREIVRDTKGLAAIDAVEADKQNEHDFEKNKKIKKSFDEQAQRIAELQEENNKQAASINALKRANEQQKYENSKLAEQVKNQTWELAQKNEELRSAAAAARKVEQDYEKINNANAKLERELNAWQKEFAEPAKFYRLYKSLPQGIRGRFTDIIADSSIVAFISTGSNIEYVEMFWDSMKRNYAELGAEREALLQIFAYLLELCNAYQGEQVYELLDDEIGKGFDDDVHMRSENCSKYSGKIEKVLLPGIWNKRSERANKKALVEWQ</sequence>
<name>A0A1Q6R3X0_9FIRM</name>
<dbReference type="EMBL" id="MNTG01000034">
    <property type="protein sequence ID" value="OLA37049.1"/>
    <property type="molecule type" value="Genomic_DNA"/>
</dbReference>
<dbReference type="Proteomes" id="UP000186777">
    <property type="component" value="Unassembled WGS sequence"/>
</dbReference>
<comment type="caution">
    <text evidence="2">The sequence shown here is derived from an EMBL/GenBank/DDBJ whole genome shotgun (WGS) entry which is preliminary data.</text>
</comment>
<evidence type="ECO:0000313" key="3">
    <source>
        <dbReference type="Proteomes" id="UP000186777"/>
    </source>
</evidence>
<protein>
    <submittedName>
        <fullName evidence="2">Uncharacterized protein</fullName>
    </submittedName>
</protein>